<dbReference type="EMBL" id="CAUEEQ010046795">
    <property type="protein sequence ID" value="CAJ0958956.1"/>
    <property type="molecule type" value="Genomic_DNA"/>
</dbReference>
<sequence>MFTAKRTFGDSSFRHRSDCAHYRPPPSPPPLLQISQRFCLRHRGFLHTVSADDGDDRDESA</sequence>
<comment type="caution">
    <text evidence="2">The sequence shown here is derived from an EMBL/GenBank/DDBJ whole genome shotgun (WGS) entry which is preliminary data.</text>
</comment>
<feature type="compositionally biased region" description="Basic and acidic residues" evidence="1">
    <location>
        <begin position="12"/>
        <end position="21"/>
    </location>
</feature>
<gene>
    <name evidence="2" type="ORF">RIMI_LOCUS16625451</name>
</gene>
<name>A0ABN9M8L3_9NEOB</name>
<feature type="region of interest" description="Disordered" evidence="1">
    <location>
        <begin position="1"/>
        <end position="30"/>
    </location>
</feature>
<organism evidence="2 3">
    <name type="scientific">Ranitomeya imitator</name>
    <name type="common">mimic poison frog</name>
    <dbReference type="NCBI Taxonomy" id="111125"/>
    <lineage>
        <taxon>Eukaryota</taxon>
        <taxon>Metazoa</taxon>
        <taxon>Chordata</taxon>
        <taxon>Craniata</taxon>
        <taxon>Vertebrata</taxon>
        <taxon>Euteleostomi</taxon>
        <taxon>Amphibia</taxon>
        <taxon>Batrachia</taxon>
        <taxon>Anura</taxon>
        <taxon>Neobatrachia</taxon>
        <taxon>Hyloidea</taxon>
        <taxon>Dendrobatidae</taxon>
        <taxon>Dendrobatinae</taxon>
        <taxon>Ranitomeya</taxon>
    </lineage>
</organism>
<keyword evidence="3" id="KW-1185">Reference proteome</keyword>
<evidence type="ECO:0000313" key="2">
    <source>
        <dbReference type="EMBL" id="CAJ0958956.1"/>
    </source>
</evidence>
<accession>A0ABN9M8L3</accession>
<dbReference type="Proteomes" id="UP001176940">
    <property type="component" value="Unassembled WGS sequence"/>
</dbReference>
<evidence type="ECO:0000313" key="3">
    <source>
        <dbReference type="Proteomes" id="UP001176940"/>
    </source>
</evidence>
<protein>
    <submittedName>
        <fullName evidence="2">Uncharacterized protein</fullName>
    </submittedName>
</protein>
<proteinExistence type="predicted"/>
<evidence type="ECO:0000256" key="1">
    <source>
        <dbReference type="SAM" id="MobiDB-lite"/>
    </source>
</evidence>
<reference evidence="2" key="1">
    <citation type="submission" date="2023-07" db="EMBL/GenBank/DDBJ databases">
        <authorList>
            <person name="Stuckert A."/>
        </authorList>
    </citation>
    <scope>NUCLEOTIDE SEQUENCE</scope>
</reference>